<evidence type="ECO:0000313" key="2">
    <source>
        <dbReference type="Proteomes" id="UP001500459"/>
    </source>
</evidence>
<name>A0ABP6UTB3_9FLAO</name>
<reference evidence="2" key="1">
    <citation type="journal article" date="2019" name="Int. J. Syst. Evol. Microbiol.">
        <title>The Global Catalogue of Microorganisms (GCM) 10K type strain sequencing project: providing services to taxonomists for standard genome sequencing and annotation.</title>
        <authorList>
            <consortium name="The Broad Institute Genomics Platform"/>
            <consortium name="The Broad Institute Genome Sequencing Center for Infectious Disease"/>
            <person name="Wu L."/>
            <person name="Ma J."/>
        </authorList>
    </citation>
    <scope>NUCLEOTIDE SEQUENCE [LARGE SCALE GENOMIC DNA]</scope>
    <source>
        <strain evidence="2">JCM 17106</strain>
    </source>
</reference>
<dbReference type="EMBL" id="BAABCW010000027">
    <property type="protein sequence ID" value="GAA3521872.1"/>
    <property type="molecule type" value="Genomic_DNA"/>
</dbReference>
<gene>
    <name evidence="1" type="ORF">GCM10022393_40410</name>
</gene>
<proteinExistence type="predicted"/>
<evidence type="ECO:0008006" key="3">
    <source>
        <dbReference type="Google" id="ProtNLM"/>
    </source>
</evidence>
<protein>
    <recommendedName>
        <fullName evidence="3">Phosphoribosylpyrophosphate synthetase</fullName>
    </recommendedName>
</protein>
<dbReference type="RefSeq" id="WP_344930582.1">
    <property type="nucleotide sequence ID" value="NZ_BAABCW010000027.1"/>
</dbReference>
<keyword evidence="2" id="KW-1185">Reference proteome</keyword>
<evidence type="ECO:0000313" key="1">
    <source>
        <dbReference type="EMBL" id="GAA3521872.1"/>
    </source>
</evidence>
<sequence length="104" mass="11694">MILSSHKTLLEDIEAAKKAGFTADFLYKDNQIYDRETNKAYSIENCTLIEYCRHEGFNDPGDASILFLISCDDGIKGCLSSNYGVHADLNLMQFALSIKSEFNK</sequence>
<comment type="caution">
    <text evidence="1">The sequence shown here is derived from an EMBL/GenBank/DDBJ whole genome shotgun (WGS) entry which is preliminary data.</text>
</comment>
<accession>A0ABP6UTB3</accession>
<dbReference type="Proteomes" id="UP001500459">
    <property type="component" value="Unassembled WGS sequence"/>
</dbReference>
<organism evidence="1 2">
    <name type="scientific">Aquimarina addita</name>
    <dbReference type="NCBI Taxonomy" id="870485"/>
    <lineage>
        <taxon>Bacteria</taxon>
        <taxon>Pseudomonadati</taxon>
        <taxon>Bacteroidota</taxon>
        <taxon>Flavobacteriia</taxon>
        <taxon>Flavobacteriales</taxon>
        <taxon>Flavobacteriaceae</taxon>
        <taxon>Aquimarina</taxon>
    </lineage>
</organism>